<dbReference type="InterPro" id="IPR039418">
    <property type="entry name" value="LexA-like"/>
</dbReference>
<gene>
    <name evidence="9" type="primary">umuD</name>
    <name evidence="9" type="ORF">H9646_12230</name>
</gene>
<accession>A0ABR8SCP8</accession>
<dbReference type="InterPro" id="IPR036286">
    <property type="entry name" value="LexA/Signal_pep-like_sf"/>
</dbReference>
<keyword evidence="4 7" id="KW-0068">Autocatalytic cleavage</keyword>
<evidence type="ECO:0000256" key="1">
    <source>
        <dbReference type="ARBA" id="ARBA00007484"/>
    </source>
</evidence>
<evidence type="ECO:0000259" key="8">
    <source>
        <dbReference type="Pfam" id="PF00717"/>
    </source>
</evidence>
<keyword evidence="6" id="KW-0742">SOS response</keyword>
<comment type="caution">
    <text evidence="9">The sequence shown here is derived from an EMBL/GenBank/DDBJ whole genome shotgun (WGS) entry which is preliminary data.</text>
</comment>
<dbReference type="InterPro" id="IPR050077">
    <property type="entry name" value="LexA_repressor"/>
</dbReference>
<dbReference type="PANTHER" id="PTHR33516">
    <property type="entry name" value="LEXA REPRESSOR"/>
    <property type="match status" value="1"/>
</dbReference>
<evidence type="ECO:0000256" key="7">
    <source>
        <dbReference type="RuleBase" id="RU003991"/>
    </source>
</evidence>
<keyword evidence="2" id="KW-0227">DNA damage</keyword>
<dbReference type="NCBIfam" id="NF007621">
    <property type="entry name" value="PRK10276.1"/>
    <property type="match status" value="1"/>
</dbReference>
<dbReference type="InterPro" id="IPR015927">
    <property type="entry name" value="Peptidase_S24_S26A/B/C"/>
</dbReference>
<dbReference type="PANTHER" id="PTHR33516:SF2">
    <property type="entry name" value="LEXA REPRESSOR-RELATED"/>
    <property type="match status" value="1"/>
</dbReference>
<protein>
    <submittedName>
        <fullName evidence="9">Translesion error-prone DNA polymerase V autoproteolytic subunit</fullName>
        <ecNumber evidence="9">2.7.7.7</ecNumber>
    </submittedName>
</protein>
<dbReference type="RefSeq" id="WP_191723636.1">
    <property type="nucleotide sequence ID" value="NZ_JACSQK010000005.1"/>
</dbReference>
<keyword evidence="10" id="KW-1185">Reference proteome</keyword>
<sequence>MNHTRPDHASHPVPCALAPAPLPLIGAQVRCGFPSPAEDFPLQVFDVMAHITQHPAATFTMRVSGDSMQDAGILDGCMIVVDRAIAPQHGHIVVAVVDGEFTVKRLFLRHGRSELHAANAAFSPIVLQGLQELQVWGVVTASIVEHLQHVRRTK</sequence>
<evidence type="ECO:0000313" key="10">
    <source>
        <dbReference type="Proteomes" id="UP000634919"/>
    </source>
</evidence>
<comment type="similarity">
    <text evidence="1 7">Belongs to the peptidase S24 family.</text>
</comment>
<name>A0ABR8SCP8_9BURK</name>
<keyword evidence="9" id="KW-0548">Nucleotidyltransferase</keyword>
<feature type="domain" description="Peptidase S24/S26A/S26B/S26C" evidence="8">
    <location>
        <begin position="23"/>
        <end position="139"/>
    </location>
</feature>
<dbReference type="PRINTS" id="PR00726">
    <property type="entry name" value="LEXASERPTASE"/>
</dbReference>
<dbReference type="SUPFAM" id="SSF51306">
    <property type="entry name" value="LexA/Signal peptidase"/>
    <property type="match status" value="1"/>
</dbReference>
<proteinExistence type="inferred from homology"/>
<organism evidence="9 10">
    <name type="scientific">Comamonas avium</name>
    <dbReference type="NCBI Taxonomy" id="2762231"/>
    <lineage>
        <taxon>Bacteria</taxon>
        <taxon>Pseudomonadati</taxon>
        <taxon>Pseudomonadota</taxon>
        <taxon>Betaproteobacteria</taxon>
        <taxon>Burkholderiales</taxon>
        <taxon>Comamonadaceae</taxon>
        <taxon>Comamonas</taxon>
    </lineage>
</organism>
<evidence type="ECO:0000256" key="4">
    <source>
        <dbReference type="ARBA" id="ARBA00022813"/>
    </source>
</evidence>
<evidence type="ECO:0000256" key="6">
    <source>
        <dbReference type="ARBA" id="ARBA00023236"/>
    </source>
</evidence>
<keyword evidence="5" id="KW-0234">DNA repair</keyword>
<evidence type="ECO:0000256" key="3">
    <source>
        <dbReference type="ARBA" id="ARBA00022801"/>
    </source>
</evidence>
<dbReference type="InterPro" id="IPR006197">
    <property type="entry name" value="Peptidase_S24_LexA"/>
</dbReference>
<dbReference type="Gene3D" id="2.10.109.10">
    <property type="entry name" value="Umud Fragment, subunit A"/>
    <property type="match status" value="1"/>
</dbReference>
<dbReference type="GO" id="GO:0003887">
    <property type="term" value="F:DNA-directed DNA polymerase activity"/>
    <property type="evidence" value="ECO:0007669"/>
    <property type="project" value="UniProtKB-EC"/>
</dbReference>
<keyword evidence="9" id="KW-0808">Transferase</keyword>
<dbReference type="Proteomes" id="UP000634919">
    <property type="component" value="Unassembled WGS sequence"/>
</dbReference>
<dbReference type="EC" id="2.7.7.7" evidence="9"/>
<evidence type="ECO:0000256" key="5">
    <source>
        <dbReference type="ARBA" id="ARBA00023204"/>
    </source>
</evidence>
<dbReference type="EMBL" id="JACSQK010000005">
    <property type="protein sequence ID" value="MBD7961255.1"/>
    <property type="molecule type" value="Genomic_DNA"/>
</dbReference>
<keyword evidence="3 7" id="KW-0378">Hydrolase</keyword>
<dbReference type="CDD" id="cd06529">
    <property type="entry name" value="S24_LexA-like"/>
    <property type="match status" value="1"/>
</dbReference>
<evidence type="ECO:0000256" key="2">
    <source>
        <dbReference type="ARBA" id="ARBA00022763"/>
    </source>
</evidence>
<evidence type="ECO:0000313" key="9">
    <source>
        <dbReference type="EMBL" id="MBD7961255.1"/>
    </source>
</evidence>
<dbReference type="Pfam" id="PF00717">
    <property type="entry name" value="Peptidase_S24"/>
    <property type="match status" value="1"/>
</dbReference>
<reference evidence="9 10" key="1">
    <citation type="submission" date="2020-08" db="EMBL/GenBank/DDBJ databases">
        <title>A Genomic Blueprint of the Chicken Gut Microbiome.</title>
        <authorList>
            <person name="Gilroy R."/>
            <person name="Ravi A."/>
            <person name="Getino M."/>
            <person name="Pursley I."/>
            <person name="Horton D.L."/>
            <person name="Alikhan N.-F."/>
            <person name="Baker D."/>
            <person name="Gharbi K."/>
            <person name="Hall N."/>
            <person name="Watson M."/>
            <person name="Adriaenssens E.M."/>
            <person name="Foster-Nyarko E."/>
            <person name="Jarju S."/>
            <person name="Secka A."/>
            <person name="Antonio M."/>
            <person name="Oren A."/>
            <person name="Chaudhuri R."/>
            <person name="La Ragione R.M."/>
            <person name="Hildebrand F."/>
            <person name="Pallen M.J."/>
        </authorList>
    </citation>
    <scope>NUCLEOTIDE SEQUENCE [LARGE SCALE GENOMIC DNA]</scope>
    <source>
        <strain evidence="9 10">Sa2CVA6</strain>
    </source>
</reference>